<dbReference type="EMBL" id="NGJX01000005">
    <property type="protein sequence ID" value="RSU02315.1"/>
    <property type="molecule type" value="Genomic_DNA"/>
</dbReference>
<gene>
    <name evidence="1" type="ORF">CBF32_06945</name>
</gene>
<evidence type="ECO:0000313" key="2">
    <source>
        <dbReference type="Proteomes" id="UP000288197"/>
    </source>
</evidence>
<proteinExistence type="predicted"/>
<dbReference type="Proteomes" id="UP000288197">
    <property type="component" value="Unassembled WGS sequence"/>
</dbReference>
<sequence length="125" mass="14384">MTIDELVAQQAFQTTSDFLDTLKNNNITDINEYLLFNLNDRMKEVLFTNIDFLADDTLWSKEDLENFEVIAKTIDNDYLLSQGDTSLIIPSSLNKADSESFDLPIWKLLIEFEEKTLPTNILALD</sequence>
<reference evidence="1 2" key="1">
    <citation type="submission" date="2017-05" db="EMBL/GenBank/DDBJ databases">
        <title>Vagococcus spp. assemblies.</title>
        <authorList>
            <person name="Gulvik C.A."/>
        </authorList>
    </citation>
    <scope>NUCLEOTIDE SEQUENCE [LARGE SCALE GENOMIC DNA]</scope>
    <source>
        <strain evidence="1 2">NCFB 2497</strain>
    </source>
</reference>
<dbReference type="RefSeq" id="WP_114289621.1">
    <property type="nucleotide sequence ID" value="NZ_CP081459.1"/>
</dbReference>
<organism evidence="1 2">
    <name type="scientific">Vagococcus fluvialis</name>
    <dbReference type="NCBI Taxonomy" id="2738"/>
    <lineage>
        <taxon>Bacteria</taxon>
        <taxon>Bacillati</taxon>
        <taxon>Bacillota</taxon>
        <taxon>Bacilli</taxon>
        <taxon>Lactobacillales</taxon>
        <taxon>Enterococcaceae</taxon>
        <taxon>Vagococcus</taxon>
    </lineage>
</organism>
<name>A0A369AXB9_9ENTE</name>
<dbReference type="GeneID" id="63146388"/>
<protein>
    <submittedName>
        <fullName evidence="1">Uncharacterized protein</fullName>
    </submittedName>
</protein>
<dbReference type="OrthoDB" id="2185058at2"/>
<evidence type="ECO:0000313" key="1">
    <source>
        <dbReference type="EMBL" id="RSU02315.1"/>
    </source>
</evidence>
<dbReference type="AlphaFoldDB" id="A0A369AXB9"/>
<keyword evidence="2" id="KW-1185">Reference proteome</keyword>
<accession>A0A369AXB9</accession>
<comment type="caution">
    <text evidence="1">The sequence shown here is derived from an EMBL/GenBank/DDBJ whole genome shotgun (WGS) entry which is preliminary data.</text>
</comment>